<dbReference type="InterPro" id="IPR013739">
    <property type="entry name" value="Beta_galactosidase_C"/>
</dbReference>
<evidence type="ECO:0000313" key="16">
    <source>
        <dbReference type="Proteomes" id="UP000198394"/>
    </source>
</evidence>
<dbReference type="EC" id="3.2.1.23" evidence="3 8"/>
<dbReference type="InterPro" id="IPR003476">
    <property type="entry name" value="Glyco_hydro_42"/>
</dbReference>
<dbReference type="Pfam" id="PF02449">
    <property type="entry name" value="Glyco_hydro_42"/>
    <property type="match status" value="1"/>
</dbReference>
<dbReference type="Pfam" id="PF08532">
    <property type="entry name" value="Glyco_hydro_42M"/>
    <property type="match status" value="1"/>
</dbReference>
<dbReference type="InterPro" id="IPR013738">
    <property type="entry name" value="Beta_galactosidase_Trimer"/>
</dbReference>
<keyword evidence="7 8" id="KW-0326">Glycosidase</keyword>
<feature type="domain" description="Glycoside hydrolase family 42 N-terminal" evidence="12">
    <location>
        <begin position="7"/>
        <end position="379"/>
    </location>
</feature>
<evidence type="ECO:0000256" key="4">
    <source>
        <dbReference type="ARBA" id="ARBA00022723"/>
    </source>
</evidence>
<dbReference type="GO" id="GO:0004565">
    <property type="term" value="F:beta-galactosidase activity"/>
    <property type="evidence" value="ECO:0007669"/>
    <property type="project" value="UniProtKB-EC"/>
</dbReference>
<protein>
    <recommendedName>
        <fullName evidence="3 8">Beta-galactosidase</fullName>
        <shortName evidence="8">Beta-gal</shortName>
        <ecNumber evidence="3 8">3.2.1.23</ecNumber>
    </recommendedName>
</protein>
<dbReference type="Gene3D" id="3.40.50.880">
    <property type="match status" value="1"/>
</dbReference>
<accession>A0A226QKN6</accession>
<dbReference type="Proteomes" id="UP000198394">
    <property type="component" value="Unassembled WGS sequence"/>
</dbReference>
<evidence type="ECO:0000256" key="5">
    <source>
        <dbReference type="ARBA" id="ARBA00022801"/>
    </source>
</evidence>
<dbReference type="GO" id="GO:0009341">
    <property type="term" value="C:beta-galactosidase complex"/>
    <property type="evidence" value="ECO:0007669"/>
    <property type="project" value="InterPro"/>
</dbReference>
<dbReference type="PANTHER" id="PTHR36447">
    <property type="entry name" value="BETA-GALACTOSIDASE GANA"/>
    <property type="match status" value="1"/>
</dbReference>
<feature type="active site" description="Proton donor" evidence="9">
    <location>
        <position position="142"/>
    </location>
</feature>
<evidence type="ECO:0000256" key="10">
    <source>
        <dbReference type="PIRSR" id="PIRSR001084-2"/>
    </source>
</evidence>
<evidence type="ECO:0000313" key="15">
    <source>
        <dbReference type="EMBL" id="OXB92150.1"/>
    </source>
</evidence>
<feature type="binding site" evidence="10">
    <location>
        <position position="103"/>
    </location>
    <ligand>
        <name>substrate</name>
    </ligand>
</feature>
<dbReference type="SUPFAM" id="SSF52317">
    <property type="entry name" value="Class I glutamine amidotransferase-like"/>
    <property type="match status" value="1"/>
</dbReference>
<keyword evidence="4 11" id="KW-0479">Metal-binding</keyword>
<organism evidence="15 16">
    <name type="scientific">Parageobacillus galactosidasius</name>
    <dbReference type="NCBI Taxonomy" id="883812"/>
    <lineage>
        <taxon>Bacteria</taxon>
        <taxon>Bacillati</taxon>
        <taxon>Bacillota</taxon>
        <taxon>Bacilli</taxon>
        <taxon>Bacillales</taxon>
        <taxon>Anoxybacillaceae</taxon>
        <taxon>Parageobacillus</taxon>
    </lineage>
</organism>
<keyword evidence="5 8" id="KW-0378">Hydrolase</keyword>
<comment type="similarity">
    <text evidence="2 8">Belongs to the glycosyl hydrolase 42 family.</text>
</comment>
<comment type="caution">
    <text evidence="15">The sequence shown here is derived from an EMBL/GenBank/DDBJ whole genome shotgun (WGS) entry which is preliminary data.</text>
</comment>
<dbReference type="InterPro" id="IPR013780">
    <property type="entry name" value="Glyco_hydro_b"/>
</dbReference>
<feature type="binding site" evidence="11">
    <location>
        <position position="151"/>
    </location>
    <ligand>
        <name>Zn(2+)</name>
        <dbReference type="ChEBI" id="CHEBI:29105"/>
    </ligand>
</feature>
<dbReference type="InterPro" id="IPR017853">
    <property type="entry name" value="GH"/>
</dbReference>
<feature type="active site" description="Nucleophile" evidence="9">
    <location>
        <position position="304"/>
    </location>
</feature>
<keyword evidence="16" id="KW-1185">Reference proteome</keyword>
<dbReference type="PIRSF" id="PIRSF001084">
    <property type="entry name" value="B-galactosidase"/>
    <property type="match status" value="1"/>
</dbReference>
<proteinExistence type="inferred from homology"/>
<feature type="domain" description="Beta-galactosidase C-terminal" evidence="14">
    <location>
        <begin position="607"/>
        <end position="647"/>
    </location>
</feature>
<feature type="binding site" evidence="11">
    <location>
        <position position="107"/>
    </location>
    <ligand>
        <name>Zn(2+)</name>
        <dbReference type="ChEBI" id="CHEBI:29105"/>
    </ligand>
</feature>
<comment type="catalytic activity">
    <reaction evidence="1 8">
        <text>Hydrolysis of terminal non-reducing beta-D-galactose residues in beta-D-galactosides.</text>
        <dbReference type="EC" id="3.2.1.23"/>
    </reaction>
</comment>
<dbReference type="InterPro" id="IPR029062">
    <property type="entry name" value="Class_I_gatase-like"/>
</dbReference>
<feature type="binding site" evidence="10">
    <location>
        <position position="141"/>
    </location>
    <ligand>
        <name>substrate</name>
    </ligand>
</feature>
<evidence type="ECO:0000259" key="12">
    <source>
        <dbReference type="Pfam" id="PF02449"/>
    </source>
</evidence>
<evidence type="ECO:0000256" key="11">
    <source>
        <dbReference type="PIRSR" id="PIRSR001084-3"/>
    </source>
</evidence>
<dbReference type="GO" id="GO:0046872">
    <property type="term" value="F:metal ion binding"/>
    <property type="evidence" value="ECO:0007669"/>
    <property type="project" value="UniProtKB-KW"/>
</dbReference>
<evidence type="ECO:0000256" key="6">
    <source>
        <dbReference type="ARBA" id="ARBA00022833"/>
    </source>
</evidence>
<dbReference type="CDD" id="cd03143">
    <property type="entry name" value="A4_beta-galactosidase_middle_domain"/>
    <property type="match status" value="1"/>
</dbReference>
<dbReference type="Gene3D" id="3.20.20.80">
    <property type="entry name" value="Glycosidases"/>
    <property type="match status" value="1"/>
</dbReference>
<evidence type="ECO:0000256" key="8">
    <source>
        <dbReference type="PIRNR" id="PIRNR001084"/>
    </source>
</evidence>
<dbReference type="PANTHER" id="PTHR36447:SF2">
    <property type="entry name" value="BETA-GALACTOSIDASE YESZ"/>
    <property type="match status" value="1"/>
</dbReference>
<dbReference type="AlphaFoldDB" id="A0A226QKN6"/>
<sequence length="651" mass="76090">MYLGVAYYPEHWPKEMLEEDIQGIKELGANIVRIGEFAWHLMEPREGEFDFSFFDHVIAKLKENGLSVMFGTPTATFPAWLAKKHPDILSKDENGNVRVFGGRRQYCFNSDVYRKYSARITRKLVEHYREEQAIVAWQIDNEFGHEGSDMCYCEQCHEKFQQFLKDKYKTIDALNEAYGTIFWGQTYNDFSEIPIPKKTITTHNPSLQLDWARFRSYSINRYAHEMTQIVRQHKGKHQLVTTNVSGGFFNKWFDHEENVKYMDFVSYDNYPVWGGLMEPISPAAIAMTHDFNRGLLGKNYWIVEELMGAQGHDVIGYLPRPNQAKMWSYQAFAHGCTNMLYFRWRGMNKGAEQFCYGIVDHSNQRGRKYQEVQSFFADIVQYEHVVQSDIKADIAVLYDYDNIWSWRFQRQSEGFDFTNELLRLYTPFYRLNTHIDVIPVTRDFSNYKVLLVPVLQIIDEELGKRFEEFVKKGGTIIFSFRTGLKDKNNNIHFKKVLPGYVKEITGIEIHEVESLSSTQSVKIVGEGKFAGKISKCSVWRDLLTPVTAEVLYRYDDQFYPQAAVTKNQYGNGKVYYIGGGIAQDVLQEIAKDVVSSYGIWHIQSEEGVEVYKRTWKNETYLFIMNHTSEEKELKGIHLQPYESKIIKQKNI</sequence>
<dbReference type="RefSeq" id="WP_081189757.1">
    <property type="nucleotide sequence ID" value="NZ_NDYL01000002.1"/>
</dbReference>
<name>A0A226QKN6_9BACL</name>
<evidence type="ECO:0000256" key="2">
    <source>
        <dbReference type="ARBA" id="ARBA00005940"/>
    </source>
</evidence>
<evidence type="ECO:0000259" key="14">
    <source>
        <dbReference type="Pfam" id="PF08533"/>
    </source>
</evidence>
<keyword evidence="6 11" id="KW-0862">Zinc</keyword>
<evidence type="ECO:0000256" key="9">
    <source>
        <dbReference type="PIRSR" id="PIRSR001084-1"/>
    </source>
</evidence>
<evidence type="ECO:0000256" key="3">
    <source>
        <dbReference type="ARBA" id="ARBA00012756"/>
    </source>
</evidence>
<dbReference type="InterPro" id="IPR013529">
    <property type="entry name" value="Glyco_hydro_42_N"/>
</dbReference>
<feature type="binding site" evidence="11">
    <location>
        <position position="156"/>
    </location>
    <ligand>
        <name>Zn(2+)</name>
        <dbReference type="ChEBI" id="CHEBI:29105"/>
    </ligand>
</feature>
<feature type="binding site" evidence="11">
    <location>
        <position position="153"/>
    </location>
    <ligand>
        <name>Zn(2+)</name>
        <dbReference type="ChEBI" id="CHEBI:29105"/>
    </ligand>
</feature>
<dbReference type="EMBL" id="NDYL01000002">
    <property type="protein sequence ID" value="OXB92150.1"/>
    <property type="molecule type" value="Genomic_DNA"/>
</dbReference>
<dbReference type="GO" id="GO:0006012">
    <property type="term" value="P:galactose metabolic process"/>
    <property type="evidence" value="ECO:0007669"/>
    <property type="project" value="InterPro"/>
</dbReference>
<dbReference type="Gene3D" id="2.60.40.1180">
    <property type="entry name" value="Golgi alpha-mannosidase II"/>
    <property type="match status" value="1"/>
</dbReference>
<feature type="domain" description="Beta-galactosidase trimerisation" evidence="13">
    <location>
        <begin position="392"/>
        <end position="595"/>
    </location>
</feature>
<gene>
    <name evidence="15" type="ORF">B9L23_13090</name>
</gene>
<evidence type="ECO:0000256" key="7">
    <source>
        <dbReference type="ARBA" id="ARBA00023295"/>
    </source>
</evidence>
<reference evidence="15 16" key="1">
    <citation type="submission" date="2017-04" db="EMBL/GenBank/DDBJ databases">
        <title>The genome sequence of Parageobacillus galactosidasius DSM 18751.</title>
        <authorList>
            <person name="Ramaloko W.T."/>
            <person name="Koen N."/>
            <person name="Polliack S."/>
            <person name="Aliyu H."/>
            <person name="Lebre P."/>
            <person name="Mohr T."/>
            <person name="Oswald F."/>
            <person name="Zwick M."/>
            <person name="Neumann A."/>
            <person name="Syldatk C."/>
            <person name="Cowan D."/>
            <person name="De Maayer P."/>
        </authorList>
    </citation>
    <scope>NUCLEOTIDE SEQUENCE [LARGE SCALE GENOMIC DNA]</scope>
    <source>
        <strain evidence="15 16">DSM 18751</strain>
    </source>
</reference>
<evidence type="ECO:0000256" key="1">
    <source>
        <dbReference type="ARBA" id="ARBA00001412"/>
    </source>
</evidence>
<dbReference type="SUPFAM" id="SSF51445">
    <property type="entry name" value="(Trans)glycosidases"/>
    <property type="match status" value="1"/>
</dbReference>
<evidence type="ECO:0000259" key="13">
    <source>
        <dbReference type="Pfam" id="PF08532"/>
    </source>
</evidence>
<dbReference type="Pfam" id="PF08533">
    <property type="entry name" value="Glyco_hydro_42C"/>
    <property type="match status" value="1"/>
</dbReference>